<dbReference type="InterPro" id="IPR038161">
    <property type="entry name" value="VirB9/CagX/TrbG_C_sf"/>
</dbReference>
<evidence type="ECO:0000313" key="5">
    <source>
        <dbReference type="EMBL" id="ENO17143.1"/>
    </source>
</evidence>
<organism evidence="5 6">
    <name type="scientific">Marinobacter nanhaiticus D15-8W</name>
    <dbReference type="NCBI Taxonomy" id="626887"/>
    <lineage>
        <taxon>Bacteria</taxon>
        <taxon>Pseudomonadati</taxon>
        <taxon>Pseudomonadota</taxon>
        <taxon>Gammaproteobacteria</taxon>
        <taxon>Pseudomonadales</taxon>
        <taxon>Marinobacteraceae</taxon>
        <taxon>Marinobacter</taxon>
    </lineage>
</organism>
<keyword evidence="2 4" id="KW-0732">Signal</keyword>
<sequence>MKRLAIAFTALVAGSTSLYAHSSDTSCREVHWKPGKIIAVHSAMNLGTRVDLPSDLVTAPVAGNQELWNVEGAADQVLIKPNSAASQGERTVVRAFTKDGHSYDIAAKRVKAGHDDICVTVQLDGEMFSDDARSALETLSSRRSYAQANAAGAAQAAQLRKSLLEQAQSADEEKRKAVMEALRRFRYHIYTRYDWSGDNSFATHDLISDVYDDGRFTYIRLHNPNRGLLSVETIVGGKTAIVPTKYDDAYGMYRINGIYPEFTLRIDEAELTVSRADAKTHGEF</sequence>
<comment type="caution">
    <text evidence="5">The sequence shown here is derived from an EMBL/GenBank/DDBJ whole genome shotgun (WGS) entry which is preliminary data.</text>
</comment>
<reference evidence="5 6" key="1">
    <citation type="journal article" date="2013" name="Genome Announc.">
        <title>Genome Sequence of the Polycyclic Aromatic Hydrocarbon-Degrading Bacterium Strain Marinobacter nanhaiticus D15-8WT.</title>
        <authorList>
            <person name="Cui Z."/>
            <person name="Gao W."/>
            <person name="Li Q."/>
            <person name="Xu G."/>
            <person name="Zheng L."/>
        </authorList>
    </citation>
    <scope>NUCLEOTIDE SEQUENCE [LARGE SCALE GENOMIC DNA]</scope>
    <source>
        <strain evidence="5 6">D15-8W</strain>
    </source>
</reference>
<evidence type="ECO:0000256" key="1">
    <source>
        <dbReference type="ARBA" id="ARBA00006135"/>
    </source>
</evidence>
<dbReference type="OrthoDB" id="9773431at2"/>
<evidence type="ECO:0000256" key="4">
    <source>
        <dbReference type="SAM" id="SignalP"/>
    </source>
</evidence>
<dbReference type="Gene3D" id="2.60.40.2500">
    <property type="match status" value="1"/>
</dbReference>
<dbReference type="InterPro" id="IPR010258">
    <property type="entry name" value="Conjugal_tfr_TrbG/VirB9/CagX"/>
</dbReference>
<evidence type="ECO:0000313" key="6">
    <source>
        <dbReference type="Proteomes" id="UP000013165"/>
    </source>
</evidence>
<feature type="coiled-coil region" evidence="3">
    <location>
        <begin position="153"/>
        <end position="180"/>
    </location>
</feature>
<name>N6X7M0_9GAMM</name>
<dbReference type="HOGENOM" id="CLU_1003794_0_0_6"/>
<dbReference type="CDD" id="cd06911">
    <property type="entry name" value="VirB9_CagX_TrbG"/>
    <property type="match status" value="1"/>
</dbReference>
<dbReference type="EMBL" id="APLQ01000005">
    <property type="protein sequence ID" value="ENO17143.1"/>
    <property type="molecule type" value="Genomic_DNA"/>
</dbReference>
<dbReference type="STRING" id="626887.J057_00719"/>
<dbReference type="PATRIC" id="fig|626887.3.peg.134"/>
<keyword evidence="3" id="KW-0175">Coiled coil</keyword>
<dbReference type="RefSeq" id="WP_004578795.1">
    <property type="nucleotide sequence ID" value="NZ_AP028879.1"/>
</dbReference>
<dbReference type="AlphaFoldDB" id="N6X7M0"/>
<keyword evidence="6" id="KW-1185">Reference proteome</keyword>
<evidence type="ECO:0000256" key="2">
    <source>
        <dbReference type="ARBA" id="ARBA00022729"/>
    </source>
</evidence>
<accession>N6X7M0</accession>
<evidence type="ECO:0008006" key="7">
    <source>
        <dbReference type="Google" id="ProtNLM"/>
    </source>
</evidence>
<proteinExistence type="inferred from homology"/>
<protein>
    <recommendedName>
        <fullName evidence="7">Conjugal transfer protein</fullName>
    </recommendedName>
</protein>
<feature type="chain" id="PRO_5004127461" description="Conjugal transfer protein" evidence="4">
    <location>
        <begin position="21"/>
        <end position="284"/>
    </location>
</feature>
<feature type="signal peptide" evidence="4">
    <location>
        <begin position="1"/>
        <end position="20"/>
    </location>
</feature>
<comment type="similarity">
    <text evidence="1">Belongs to the TrbG/VirB9 family.</text>
</comment>
<dbReference type="Proteomes" id="UP000013165">
    <property type="component" value="Unassembled WGS sequence"/>
</dbReference>
<evidence type="ECO:0000256" key="3">
    <source>
        <dbReference type="SAM" id="Coils"/>
    </source>
</evidence>
<dbReference type="Pfam" id="PF03524">
    <property type="entry name" value="CagX"/>
    <property type="match status" value="1"/>
</dbReference>
<dbReference type="InterPro" id="IPR033645">
    <property type="entry name" value="VirB9/CagX/TrbG_C"/>
</dbReference>
<gene>
    <name evidence="5" type="ORF">J057_00719</name>
</gene>